<evidence type="ECO:0000313" key="2">
    <source>
        <dbReference type="EMBL" id="AEP29267.1"/>
    </source>
</evidence>
<dbReference type="STRING" id="1085623.GNIT_1140"/>
<dbReference type="EMBL" id="CP003060">
    <property type="protein sequence ID" value="AEP29267.1"/>
    <property type="molecule type" value="Genomic_DNA"/>
</dbReference>
<organism evidence="2 3">
    <name type="scientific">Glaciecola nitratireducens (strain JCM 12485 / KCTC 12276 / FR1064)</name>
    <dbReference type="NCBI Taxonomy" id="1085623"/>
    <lineage>
        <taxon>Bacteria</taxon>
        <taxon>Pseudomonadati</taxon>
        <taxon>Pseudomonadota</taxon>
        <taxon>Gammaproteobacteria</taxon>
        <taxon>Alteromonadales</taxon>
        <taxon>Alteromonadaceae</taxon>
        <taxon>Brumicola</taxon>
    </lineage>
</organism>
<dbReference type="KEGG" id="gni:GNIT_1140"/>
<protein>
    <submittedName>
        <fullName evidence="2">Uncharacterized protein</fullName>
    </submittedName>
</protein>
<evidence type="ECO:0000313" key="3">
    <source>
        <dbReference type="Proteomes" id="UP000009282"/>
    </source>
</evidence>
<feature type="transmembrane region" description="Helical" evidence="1">
    <location>
        <begin position="14"/>
        <end position="39"/>
    </location>
</feature>
<dbReference type="AlphaFoldDB" id="G4QK68"/>
<reference evidence="2 3" key="1">
    <citation type="journal article" date="2011" name="J. Bacteriol.">
        <title>Complete genome sequence of seawater bacterium Glaciecola nitratireducens FR1064T.</title>
        <authorList>
            <person name="Bian F."/>
            <person name="Qin Q.L."/>
            <person name="Xie B.B."/>
            <person name="Shu Y.L."/>
            <person name="Zhang X.Y."/>
            <person name="Yu Y."/>
            <person name="Chen B."/>
            <person name="Chen X.L."/>
            <person name="Zhou B.C."/>
            <person name="Zhang Y.Z."/>
        </authorList>
    </citation>
    <scope>NUCLEOTIDE SEQUENCE [LARGE SCALE GENOMIC DNA]</scope>
    <source>
        <strain evidence="3">JCM 12485 / KCTC 12276 / FR1064</strain>
    </source>
</reference>
<name>G4QK68_GLANF</name>
<accession>G4QK68</accession>
<keyword evidence="1" id="KW-0812">Transmembrane</keyword>
<keyword evidence="3" id="KW-1185">Reference proteome</keyword>
<evidence type="ECO:0000256" key="1">
    <source>
        <dbReference type="SAM" id="Phobius"/>
    </source>
</evidence>
<keyword evidence="1" id="KW-0472">Membrane</keyword>
<sequence length="42" mass="4930">MSNDTEFKEVFNGWYFLGVLVVLLALPLMHILAGWYVFFFSN</sequence>
<keyword evidence="1" id="KW-1133">Transmembrane helix</keyword>
<gene>
    <name evidence="2" type="ordered locus">GNIT_1140</name>
</gene>
<proteinExistence type="predicted"/>
<dbReference type="HOGENOM" id="CLU_3252176_0_0_6"/>
<dbReference type="RefSeq" id="WP_014108141.1">
    <property type="nucleotide sequence ID" value="NC_016041.1"/>
</dbReference>
<dbReference type="Proteomes" id="UP000009282">
    <property type="component" value="Chromosome"/>
</dbReference>